<comment type="caution">
    <text evidence="7">The sequence shown here is derived from an EMBL/GenBank/DDBJ whole genome shotgun (WGS) entry which is preliminary data.</text>
</comment>
<evidence type="ECO:0000256" key="6">
    <source>
        <dbReference type="RuleBase" id="RU362118"/>
    </source>
</evidence>
<dbReference type="GO" id="GO:0071269">
    <property type="term" value="P:L-homocysteine biosynthetic process"/>
    <property type="evidence" value="ECO:0007669"/>
    <property type="project" value="TreeGrafter"/>
</dbReference>
<sequence length="466" mass="50004">MREIFSIAMKAFVADPCAAEHHATFRPGGQHRNPTPMTVTSANPETIVLHAGYRADPATGAVAVPIYQTTSYQFRDTEHAANLFALKELGNIYTRLMNPTTDVLEQRLAALEGGVAALAVASGQAASTFAILNLAQAGDNFVTSTDLYGGTWNLFANTFKQLGIEARFVDPADPEAFVRATDDKTRAWYAETLPNPKLQVFPIAEVAKLAEKIGVPLIVDNTASPVIAKPLSLGAHIVVYSTTKYIGGHGTSIGGAIVDGGTFDWEKHAKRFPLLNEPDPSYHGAVWTQAVKPLGPIAYIIRARVTLLRDIGAAISPFNAFQALQGLETLPLRIREHSRNATAVAEFLAGHHKVAHVIHPSLQDGEYRRRADAVLKGGYGGLLGFELKGGADAGRRFIDALKLFYHVANIGDARSLAIHPASTTHSQLSGDDQLASGVTPGYVRLSIGIEHIDDILADLRQALDAA</sequence>
<dbReference type="CDD" id="cd00614">
    <property type="entry name" value="CGS_like"/>
    <property type="match status" value="1"/>
</dbReference>
<dbReference type="Pfam" id="PF01053">
    <property type="entry name" value="Cys_Met_Meta_PP"/>
    <property type="match status" value="1"/>
</dbReference>
<evidence type="ECO:0000313" key="7">
    <source>
        <dbReference type="EMBL" id="KIL99001.1"/>
    </source>
</evidence>
<organism evidence="7 8">
    <name type="scientific">Paramagnetospirillum magnetotacticum MS-1</name>
    <dbReference type="NCBI Taxonomy" id="272627"/>
    <lineage>
        <taxon>Bacteria</taxon>
        <taxon>Pseudomonadati</taxon>
        <taxon>Pseudomonadota</taxon>
        <taxon>Alphaproteobacteria</taxon>
        <taxon>Rhodospirillales</taxon>
        <taxon>Magnetospirillaceae</taxon>
        <taxon>Paramagnetospirillum</taxon>
    </lineage>
</organism>
<dbReference type="PANTHER" id="PTHR43797:SF2">
    <property type="entry name" value="HOMOCYSTEINE_CYSTEINE SYNTHASE"/>
    <property type="match status" value="1"/>
</dbReference>
<dbReference type="SUPFAM" id="SSF53383">
    <property type="entry name" value="PLP-dependent transferases"/>
    <property type="match status" value="1"/>
</dbReference>
<dbReference type="EMBL" id="JXSL01000027">
    <property type="protein sequence ID" value="KIL99001.1"/>
    <property type="molecule type" value="Genomic_DNA"/>
</dbReference>
<dbReference type="GO" id="GO:0030170">
    <property type="term" value="F:pyridoxal phosphate binding"/>
    <property type="evidence" value="ECO:0007669"/>
    <property type="project" value="InterPro"/>
</dbReference>
<proteinExistence type="inferred from homology"/>
<evidence type="ECO:0000256" key="2">
    <source>
        <dbReference type="ARBA" id="ARBA00009077"/>
    </source>
</evidence>
<dbReference type="GO" id="GO:0019346">
    <property type="term" value="P:transsulfuration"/>
    <property type="evidence" value="ECO:0007669"/>
    <property type="project" value="InterPro"/>
</dbReference>
<dbReference type="Proteomes" id="UP000031971">
    <property type="component" value="Unassembled WGS sequence"/>
</dbReference>
<comment type="similarity">
    <text evidence="2 6">Belongs to the trans-sulfuration enzymes family.</text>
</comment>
<dbReference type="AlphaFoldDB" id="A0A0C2V1N5"/>
<dbReference type="InterPro" id="IPR000277">
    <property type="entry name" value="Cys/Met-Metab_PyrdxlP-dep_enz"/>
</dbReference>
<name>A0A0C2V1N5_PARME</name>
<evidence type="ECO:0000256" key="3">
    <source>
        <dbReference type="ARBA" id="ARBA00022679"/>
    </source>
</evidence>
<dbReference type="InterPro" id="IPR015424">
    <property type="entry name" value="PyrdxlP-dep_Trfase"/>
</dbReference>
<keyword evidence="3" id="KW-0808">Transferase</keyword>
<feature type="modified residue" description="N6-(pyridoxal phosphate)lysine" evidence="5">
    <location>
        <position position="244"/>
    </location>
</feature>
<comment type="cofactor">
    <cofactor evidence="1 6">
        <name>pyridoxal 5'-phosphate</name>
        <dbReference type="ChEBI" id="CHEBI:597326"/>
    </cofactor>
</comment>
<dbReference type="STRING" id="272627.CCC_02451"/>
<dbReference type="InterPro" id="IPR006235">
    <property type="entry name" value="OAc-hSer/O-AcSer_sulfhydrylase"/>
</dbReference>
<dbReference type="Gene3D" id="3.40.640.10">
    <property type="entry name" value="Type I PLP-dependent aspartate aminotransferase-like (Major domain)"/>
    <property type="match status" value="1"/>
</dbReference>
<dbReference type="FunFam" id="3.40.640.10:FF:000035">
    <property type="entry name" value="O-succinylhomoserine sulfhydrylase"/>
    <property type="match status" value="1"/>
</dbReference>
<protein>
    <submittedName>
        <fullName evidence="7">O-acetylhomoserine sulfhydrylase / O-succinylhomoserine sulfhydrylase</fullName>
    </submittedName>
</protein>
<dbReference type="PIRSF" id="PIRSF001434">
    <property type="entry name" value="CGS"/>
    <property type="match status" value="1"/>
</dbReference>
<keyword evidence="8" id="KW-1185">Reference proteome</keyword>
<keyword evidence="4 5" id="KW-0663">Pyridoxal phosphate</keyword>
<accession>A0A0C2V1N5</accession>
<dbReference type="GO" id="GO:0003961">
    <property type="term" value="F:O-acetylhomoserine aminocarboxypropyltransferase activity"/>
    <property type="evidence" value="ECO:0007669"/>
    <property type="project" value="TreeGrafter"/>
</dbReference>
<dbReference type="Gene3D" id="3.90.1150.10">
    <property type="entry name" value="Aspartate Aminotransferase, domain 1"/>
    <property type="match status" value="1"/>
</dbReference>
<dbReference type="GO" id="GO:0004124">
    <property type="term" value="F:cysteine synthase activity"/>
    <property type="evidence" value="ECO:0007669"/>
    <property type="project" value="TreeGrafter"/>
</dbReference>
<dbReference type="NCBIfam" id="TIGR01326">
    <property type="entry name" value="OAH_OAS_sulfhy"/>
    <property type="match status" value="1"/>
</dbReference>
<dbReference type="InterPro" id="IPR015421">
    <property type="entry name" value="PyrdxlP-dep_Trfase_major"/>
</dbReference>
<evidence type="ECO:0000256" key="4">
    <source>
        <dbReference type="ARBA" id="ARBA00022898"/>
    </source>
</evidence>
<evidence type="ECO:0000256" key="5">
    <source>
        <dbReference type="PIRSR" id="PIRSR001434-2"/>
    </source>
</evidence>
<evidence type="ECO:0000313" key="8">
    <source>
        <dbReference type="Proteomes" id="UP000031971"/>
    </source>
</evidence>
<reference evidence="7 8" key="1">
    <citation type="submission" date="2015-01" db="EMBL/GenBank/DDBJ databases">
        <title>Genome Sequence of Magnetospirillum magnetotacticum Strain MS-1.</title>
        <authorList>
            <person name="Marinov G.K."/>
            <person name="Smalley M.D."/>
            <person name="DeSalvo G."/>
        </authorList>
    </citation>
    <scope>NUCLEOTIDE SEQUENCE [LARGE SCALE GENOMIC DNA]</scope>
    <source>
        <strain evidence="7 8">MS-1</strain>
    </source>
</reference>
<dbReference type="InterPro" id="IPR015422">
    <property type="entry name" value="PyrdxlP-dep_Trfase_small"/>
</dbReference>
<dbReference type="GO" id="GO:0006535">
    <property type="term" value="P:cysteine biosynthetic process from serine"/>
    <property type="evidence" value="ECO:0007669"/>
    <property type="project" value="TreeGrafter"/>
</dbReference>
<dbReference type="PANTHER" id="PTHR43797">
    <property type="entry name" value="HOMOCYSTEINE/CYSTEINE SYNTHASE"/>
    <property type="match status" value="1"/>
</dbReference>
<gene>
    <name evidence="7" type="ORF">CCC_02451</name>
</gene>
<evidence type="ECO:0000256" key="1">
    <source>
        <dbReference type="ARBA" id="ARBA00001933"/>
    </source>
</evidence>
<dbReference type="GO" id="GO:0005737">
    <property type="term" value="C:cytoplasm"/>
    <property type="evidence" value="ECO:0007669"/>
    <property type="project" value="TreeGrafter"/>
</dbReference>